<keyword evidence="1" id="KW-1133">Transmembrane helix</keyword>
<sequence length="107" mass="11587">MVKYVFKPHNIGLIVLFLFGVGFSIFGIVTTAKVGPGPNTLADCTFTVYHEPDDRSDQIGLTACYDKPVGATFTCIGAMMLMFFLISIKGCSLEVHTQPGQPIQAIL</sequence>
<evidence type="ECO:0000313" key="2">
    <source>
        <dbReference type="EMBL" id="CAL4071883.1"/>
    </source>
</evidence>
<protein>
    <submittedName>
        <fullName evidence="2">Uncharacterized protein</fullName>
    </submittedName>
</protein>
<evidence type="ECO:0000313" key="3">
    <source>
        <dbReference type="Proteomes" id="UP001497623"/>
    </source>
</evidence>
<keyword evidence="3" id="KW-1185">Reference proteome</keyword>
<name>A0AAV2Q764_MEGNR</name>
<dbReference type="Proteomes" id="UP001497623">
    <property type="component" value="Unassembled WGS sequence"/>
</dbReference>
<evidence type="ECO:0000256" key="1">
    <source>
        <dbReference type="SAM" id="Phobius"/>
    </source>
</evidence>
<keyword evidence="1" id="KW-0472">Membrane</keyword>
<feature type="transmembrane region" description="Helical" evidence="1">
    <location>
        <begin position="69"/>
        <end position="88"/>
    </location>
</feature>
<proteinExistence type="predicted"/>
<dbReference type="EMBL" id="CAXKWB010004060">
    <property type="protein sequence ID" value="CAL4071883.1"/>
    <property type="molecule type" value="Genomic_DNA"/>
</dbReference>
<comment type="caution">
    <text evidence="2">The sequence shown here is derived from an EMBL/GenBank/DDBJ whole genome shotgun (WGS) entry which is preliminary data.</text>
</comment>
<gene>
    <name evidence="2" type="ORF">MNOR_LOCUS8678</name>
</gene>
<keyword evidence="1" id="KW-0812">Transmembrane</keyword>
<dbReference type="AlphaFoldDB" id="A0AAV2Q764"/>
<feature type="transmembrane region" description="Helical" evidence="1">
    <location>
        <begin position="12"/>
        <end position="32"/>
    </location>
</feature>
<reference evidence="2 3" key="1">
    <citation type="submission" date="2024-05" db="EMBL/GenBank/DDBJ databases">
        <authorList>
            <person name="Wallberg A."/>
        </authorList>
    </citation>
    <scope>NUCLEOTIDE SEQUENCE [LARGE SCALE GENOMIC DNA]</scope>
</reference>
<accession>A0AAV2Q764</accession>
<organism evidence="2 3">
    <name type="scientific">Meganyctiphanes norvegica</name>
    <name type="common">Northern krill</name>
    <name type="synonym">Thysanopoda norvegica</name>
    <dbReference type="NCBI Taxonomy" id="48144"/>
    <lineage>
        <taxon>Eukaryota</taxon>
        <taxon>Metazoa</taxon>
        <taxon>Ecdysozoa</taxon>
        <taxon>Arthropoda</taxon>
        <taxon>Crustacea</taxon>
        <taxon>Multicrustacea</taxon>
        <taxon>Malacostraca</taxon>
        <taxon>Eumalacostraca</taxon>
        <taxon>Eucarida</taxon>
        <taxon>Euphausiacea</taxon>
        <taxon>Euphausiidae</taxon>
        <taxon>Meganyctiphanes</taxon>
    </lineage>
</organism>